<keyword evidence="3" id="KW-1185">Reference proteome</keyword>
<reference evidence="2 3" key="1">
    <citation type="submission" date="2016-10" db="EMBL/GenBank/DDBJ databases">
        <title>The genome sequence of Colletotrichum fioriniae PJ7.</title>
        <authorList>
            <person name="Baroncelli R."/>
        </authorList>
    </citation>
    <scope>NUCLEOTIDE SEQUENCE [LARGE SCALE GENOMIC DNA]</scope>
    <source>
        <strain evidence="2 3">Tom-12</strain>
    </source>
</reference>
<organism evidence="2 3">
    <name type="scientific">Colletotrichum tamarilloi</name>
    <dbReference type="NCBI Taxonomy" id="1209934"/>
    <lineage>
        <taxon>Eukaryota</taxon>
        <taxon>Fungi</taxon>
        <taxon>Dikarya</taxon>
        <taxon>Ascomycota</taxon>
        <taxon>Pezizomycotina</taxon>
        <taxon>Sordariomycetes</taxon>
        <taxon>Hypocreomycetidae</taxon>
        <taxon>Glomerellales</taxon>
        <taxon>Glomerellaceae</taxon>
        <taxon>Colletotrichum</taxon>
        <taxon>Colletotrichum acutatum species complex</taxon>
    </lineage>
</organism>
<dbReference type="GeneID" id="85404052"/>
<dbReference type="RefSeq" id="XP_060385235.1">
    <property type="nucleotide sequence ID" value="XM_060519814.1"/>
</dbReference>
<gene>
    <name evidence="2" type="ORF">CTAM01_03783</name>
</gene>
<keyword evidence="1" id="KW-1133">Transmembrane helix</keyword>
<feature type="transmembrane region" description="Helical" evidence="1">
    <location>
        <begin position="14"/>
        <end position="32"/>
    </location>
</feature>
<dbReference type="Proteomes" id="UP001227543">
    <property type="component" value="Unassembled WGS sequence"/>
</dbReference>
<feature type="transmembrane region" description="Helical" evidence="1">
    <location>
        <begin position="39"/>
        <end position="59"/>
    </location>
</feature>
<comment type="caution">
    <text evidence="2">The sequence shown here is derived from an EMBL/GenBank/DDBJ whole genome shotgun (WGS) entry which is preliminary data.</text>
</comment>
<evidence type="ECO:0000313" key="3">
    <source>
        <dbReference type="Proteomes" id="UP001227543"/>
    </source>
</evidence>
<proteinExistence type="predicted"/>
<sequence length="157" mass="17435">MACPEVVSAYPDVYTIRCCLLLASPWLPTLLLRSCSFHLSFFSYFCLIPVLLVPCQALLPRCFTLDLSTRRLPSPYSCPPTLILTHPSPHLDAQLISTKTTTQQTGATRSGLTVLPRNDRSLSTSLVTVILLSQEEGWLISSQRRQGTIYLPLCLPV</sequence>
<protein>
    <submittedName>
        <fullName evidence="2">Uncharacterized protein</fullName>
    </submittedName>
</protein>
<keyword evidence="1" id="KW-0812">Transmembrane</keyword>
<evidence type="ECO:0000256" key="1">
    <source>
        <dbReference type="SAM" id="Phobius"/>
    </source>
</evidence>
<name>A0ABQ9RIH2_9PEZI</name>
<accession>A0ABQ9RIH2</accession>
<dbReference type="EMBL" id="MLFU01000009">
    <property type="protein sequence ID" value="KAK1504476.1"/>
    <property type="molecule type" value="Genomic_DNA"/>
</dbReference>
<evidence type="ECO:0000313" key="2">
    <source>
        <dbReference type="EMBL" id="KAK1504476.1"/>
    </source>
</evidence>
<keyword evidence="1" id="KW-0472">Membrane</keyword>